<evidence type="ECO:0000256" key="1">
    <source>
        <dbReference type="SAM" id="MobiDB-lite"/>
    </source>
</evidence>
<name>A0A3N4HRE6_ASCIM</name>
<evidence type="ECO:0000313" key="3">
    <source>
        <dbReference type="Proteomes" id="UP000275078"/>
    </source>
</evidence>
<dbReference type="SUPFAM" id="SSF53067">
    <property type="entry name" value="Actin-like ATPase domain"/>
    <property type="match status" value="2"/>
</dbReference>
<keyword evidence="3" id="KW-1185">Reference proteome</keyword>
<reference evidence="2 3" key="1">
    <citation type="journal article" date="2018" name="Nat. Ecol. Evol.">
        <title>Pezizomycetes genomes reveal the molecular basis of ectomycorrhizal truffle lifestyle.</title>
        <authorList>
            <person name="Murat C."/>
            <person name="Payen T."/>
            <person name="Noel B."/>
            <person name="Kuo A."/>
            <person name="Morin E."/>
            <person name="Chen J."/>
            <person name="Kohler A."/>
            <person name="Krizsan K."/>
            <person name="Balestrini R."/>
            <person name="Da Silva C."/>
            <person name="Montanini B."/>
            <person name="Hainaut M."/>
            <person name="Levati E."/>
            <person name="Barry K.W."/>
            <person name="Belfiori B."/>
            <person name="Cichocki N."/>
            <person name="Clum A."/>
            <person name="Dockter R.B."/>
            <person name="Fauchery L."/>
            <person name="Guy J."/>
            <person name="Iotti M."/>
            <person name="Le Tacon F."/>
            <person name="Lindquist E.A."/>
            <person name="Lipzen A."/>
            <person name="Malagnac F."/>
            <person name="Mello A."/>
            <person name="Molinier V."/>
            <person name="Miyauchi S."/>
            <person name="Poulain J."/>
            <person name="Riccioni C."/>
            <person name="Rubini A."/>
            <person name="Sitrit Y."/>
            <person name="Splivallo R."/>
            <person name="Traeger S."/>
            <person name="Wang M."/>
            <person name="Zifcakova L."/>
            <person name="Wipf D."/>
            <person name="Zambonelli A."/>
            <person name="Paolocci F."/>
            <person name="Nowrousian M."/>
            <person name="Ottonello S."/>
            <person name="Baldrian P."/>
            <person name="Spatafora J.W."/>
            <person name="Henrissat B."/>
            <person name="Nagy L.G."/>
            <person name="Aury J.M."/>
            <person name="Wincker P."/>
            <person name="Grigoriev I.V."/>
            <person name="Bonfante P."/>
            <person name="Martin F.M."/>
        </authorList>
    </citation>
    <scope>NUCLEOTIDE SEQUENCE [LARGE SCALE GENOMIC DNA]</scope>
    <source>
        <strain evidence="2 3">RN42</strain>
    </source>
</reference>
<dbReference type="Proteomes" id="UP000275078">
    <property type="component" value="Unassembled WGS sequence"/>
</dbReference>
<protein>
    <recommendedName>
        <fullName evidence="4">Actin-like ATPase domain-containing protein</fullName>
    </recommendedName>
</protein>
<dbReference type="PANTHER" id="PTHR14187">
    <property type="entry name" value="ALPHA KINASE/ELONGATION FACTOR 2 KINASE"/>
    <property type="match status" value="1"/>
</dbReference>
<feature type="region of interest" description="Disordered" evidence="1">
    <location>
        <begin position="109"/>
        <end position="128"/>
    </location>
</feature>
<dbReference type="EMBL" id="ML119745">
    <property type="protein sequence ID" value="RPA76413.1"/>
    <property type="molecule type" value="Genomic_DNA"/>
</dbReference>
<feature type="compositionally biased region" description="Pro residues" evidence="1">
    <location>
        <begin position="88"/>
        <end position="97"/>
    </location>
</feature>
<dbReference type="PANTHER" id="PTHR14187:SF82">
    <property type="entry name" value="FAMILY CHAPERONE, PUTATIVE (AFU_ORTHOLOGUE AFUA_7G08575)-RELATED"/>
    <property type="match status" value="1"/>
</dbReference>
<evidence type="ECO:0000313" key="2">
    <source>
        <dbReference type="EMBL" id="RPA76413.1"/>
    </source>
</evidence>
<sequence length="979" mass="107349">MTELKQQTPNEPVTNLPRRPQQQPRLSTTTSTTSPPRFERVDELSADIVNLLDPVSPLTSTPTSLRSFSSSLRRSISKARAPANTPTPHYPSHPAPPSTEHAPIATTTPPTITTMAPTSPEPEAQKYKPYRRSEVPSIPGGRVISPLGSPIPGRNSIGVRPQQINSLKAGLQGLGIQDSAKGGPLKDRPYGSVPNNRVSSSATTAVMRDDRIVVGIDFGTTHSAVAWAHTSTPDDYEVITQWPGQVGKDWGKVPSDISYHPVRNSTTEPSSSSGDKLLASGNISTARDGSPLTYKWGFEVSPNDANKISWVKVLLDPSQARPHFVNPKPAHLPYGKPPIEIVTDYLTALKNYTLLTLERRFGKDWLYGNESTNGSYFSDSPSKKVEFVLTVPAVWSDKAKTMTLEAAIKAGLGTYPVTGEDDGMPSSPLKTRPPSLPPIISSPPLSAAEFTPTLPSDALKRRSFTTSAPLRLITEPEGAAEYALRSISEVSAANLRENDVFIVLDAGGGTVDLISYRIAALSPKLQLDECAVGTGALCGAVYLDRRFEEFVVERIGKSVFDGMSMRAKQQMWGYWETFVKREFRGVEGEFTTVTADGVSSTTPSVEEGGVKVADSGVSEISHEDGDEYGEGEDFFVPLPGVPDNVAIGLQESFLRLSRKDVSSIFEPVVERVLELLRGQILAVLKAEGNNTVSCILLVGGFGSSEYLYKRIQKFLRQSPNTPNGHGIQQADPTFADSSGKIQVIQPRNAWTAVVRGAIIRGLMSTSALSDGSTPGKKDSVAFEKGAVRNRLSRRWYGVSHDVKYEEGRFDESEKRWHELRCEWVVRDRLKWYIKKGQATTSDMTMSFPFYRTIPVRPVQKVPDPASPPSAQPPIPPTPTHQILKTELWTCDLDVAPNKRDNTVHKLAVMTSEPIPVERFQKSRNEKGEEFYRVDYTLDMTVLSGNVVYEMRLQNTVDSKGLRGDKGVRVGSVQVRYEGK</sequence>
<dbReference type="AlphaFoldDB" id="A0A3N4HRE6"/>
<feature type="compositionally biased region" description="Low complexity" evidence="1">
    <location>
        <begin position="16"/>
        <end position="36"/>
    </location>
</feature>
<dbReference type="STRING" id="1160509.A0A3N4HRE6"/>
<feature type="compositionally biased region" description="Polar residues" evidence="1">
    <location>
        <begin position="193"/>
        <end position="202"/>
    </location>
</feature>
<organism evidence="2 3">
    <name type="scientific">Ascobolus immersus RN42</name>
    <dbReference type="NCBI Taxonomy" id="1160509"/>
    <lineage>
        <taxon>Eukaryota</taxon>
        <taxon>Fungi</taxon>
        <taxon>Dikarya</taxon>
        <taxon>Ascomycota</taxon>
        <taxon>Pezizomycotina</taxon>
        <taxon>Pezizomycetes</taxon>
        <taxon>Pezizales</taxon>
        <taxon>Ascobolaceae</taxon>
        <taxon>Ascobolus</taxon>
    </lineage>
</organism>
<gene>
    <name evidence="2" type="ORF">BJ508DRAFT_331183</name>
</gene>
<evidence type="ECO:0008006" key="4">
    <source>
        <dbReference type="Google" id="ProtNLM"/>
    </source>
</evidence>
<feature type="region of interest" description="Disordered" evidence="1">
    <location>
        <begin position="1"/>
        <end position="41"/>
    </location>
</feature>
<feature type="compositionally biased region" description="Polar residues" evidence="1">
    <location>
        <begin position="263"/>
        <end position="274"/>
    </location>
</feature>
<proteinExistence type="predicted"/>
<feature type="region of interest" description="Disordered" evidence="1">
    <location>
        <begin position="177"/>
        <end position="202"/>
    </location>
</feature>
<accession>A0A3N4HRE6</accession>
<feature type="region of interest" description="Disordered" evidence="1">
    <location>
        <begin position="53"/>
        <end position="100"/>
    </location>
</feature>
<dbReference type="Gene3D" id="3.30.420.40">
    <property type="match status" value="1"/>
</dbReference>
<dbReference type="CDD" id="cd10170">
    <property type="entry name" value="ASKHA_NBD_HSP70"/>
    <property type="match status" value="1"/>
</dbReference>
<dbReference type="InterPro" id="IPR043129">
    <property type="entry name" value="ATPase_NBD"/>
</dbReference>
<feature type="compositionally biased region" description="Polar residues" evidence="1">
    <location>
        <begin position="1"/>
        <end position="13"/>
    </location>
</feature>
<feature type="compositionally biased region" description="Low complexity" evidence="1">
    <location>
        <begin position="54"/>
        <end position="74"/>
    </location>
</feature>
<feature type="compositionally biased region" description="Low complexity" evidence="1">
    <location>
        <begin position="109"/>
        <end position="118"/>
    </location>
</feature>
<dbReference type="OrthoDB" id="5332281at2759"/>
<feature type="region of interest" description="Disordered" evidence="1">
    <location>
        <begin position="258"/>
        <end position="278"/>
    </location>
</feature>